<sequence>MIPQSTSSAMKNIKGGPQGSHGTAASKEGPAQSFPAPQPEKLVKLKCGDQSFSFRKSILVKDSDYFMVCLTNSAFVEARTSTIVFDDIEPEIFGFYLHMVYLKAAGKRIDTASILFQDDSPTAPGRGLAAVVKLYQLADRFLNKALLAELGNDIVHFAEHGSCSAELPGPRAPQNPLANPGQPRKEEYRKMNTKTSAGMIWWTKVLKNAYDVLDENRADQDFIKTRLVEILCDKVPTEHTSIIVPVLSESNEFLSAFLLCLAKKMSNLKTQVNVQSREVERLRTLNQTRGSQLTTMQATANGEISRLHRRTSHMSVMPSYSYPDDSSDDDSDGGNVGQGSPDGSGHEAHDFWYDVYDDGDFHHDDVDGQDDGDGVVETDDAADVDSENEADCDSDGGYSDGGCSDGGYSDDGYSDEYDSDY</sequence>
<comment type="caution">
    <text evidence="3">The sequence shown here is derived from an EMBL/GenBank/DDBJ whole genome shotgun (WGS) entry which is preliminary data.</text>
</comment>
<name>A0A4U6XSI1_9PEZI</name>
<evidence type="ECO:0000313" key="3">
    <source>
        <dbReference type="EMBL" id="TKW58822.1"/>
    </source>
</evidence>
<feature type="compositionally biased region" description="Polar residues" evidence="1">
    <location>
        <begin position="1"/>
        <end position="10"/>
    </location>
</feature>
<keyword evidence="4" id="KW-1185">Reference proteome</keyword>
<feature type="compositionally biased region" description="Acidic residues" evidence="1">
    <location>
        <begin position="367"/>
        <end position="394"/>
    </location>
</feature>
<feature type="compositionally biased region" description="Acidic residues" evidence="1">
    <location>
        <begin position="412"/>
        <end position="421"/>
    </location>
</feature>
<evidence type="ECO:0000259" key="2">
    <source>
        <dbReference type="PROSITE" id="PS50097"/>
    </source>
</evidence>
<feature type="region of interest" description="Disordered" evidence="1">
    <location>
        <begin position="1"/>
        <end position="37"/>
    </location>
</feature>
<dbReference type="SMART" id="SM00225">
    <property type="entry name" value="BTB"/>
    <property type="match status" value="1"/>
</dbReference>
<evidence type="ECO:0000256" key="1">
    <source>
        <dbReference type="SAM" id="MobiDB-lite"/>
    </source>
</evidence>
<dbReference type="Pfam" id="PF00651">
    <property type="entry name" value="BTB"/>
    <property type="match status" value="1"/>
</dbReference>
<dbReference type="PROSITE" id="PS50097">
    <property type="entry name" value="BTB"/>
    <property type="match status" value="1"/>
</dbReference>
<dbReference type="AlphaFoldDB" id="A0A4U6XSI1"/>
<dbReference type="SUPFAM" id="SSF54695">
    <property type="entry name" value="POZ domain"/>
    <property type="match status" value="1"/>
</dbReference>
<proteinExistence type="predicted"/>
<feature type="region of interest" description="Disordered" evidence="1">
    <location>
        <begin position="166"/>
        <end position="186"/>
    </location>
</feature>
<gene>
    <name evidence="3" type="ORF">CTA1_8637</name>
</gene>
<dbReference type="InterPro" id="IPR011333">
    <property type="entry name" value="SKP1/BTB/POZ_sf"/>
</dbReference>
<dbReference type="CDD" id="cd18186">
    <property type="entry name" value="BTB_POZ_ZBTB_KLHL-like"/>
    <property type="match status" value="1"/>
</dbReference>
<reference evidence="3 4" key="1">
    <citation type="journal article" date="2019" name="PLoS ONE">
        <title>Comparative genome analysis indicates high evolutionary potential of pathogenicity genes in Colletotrichum tanaceti.</title>
        <authorList>
            <person name="Lelwala R.V."/>
            <person name="Korhonen P.K."/>
            <person name="Young N.D."/>
            <person name="Scott J.B."/>
            <person name="Ades P.A."/>
            <person name="Gasser R.B."/>
            <person name="Taylor P.W.J."/>
        </authorList>
    </citation>
    <scope>NUCLEOTIDE SEQUENCE [LARGE SCALE GENOMIC DNA]</scope>
    <source>
        <strain evidence="3">BRIP57314</strain>
    </source>
</reference>
<evidence type="ECO:0000313" key="4">
    <source>
        <dbReference type="Proteomes" id="UP000310108"/>
    </source>
</evidence>
<organism evidence="3 4">
    <name type="scientific">Colletotrichum tanaceti</name>
    <dbReference type="NCBI Taxonomy" id="1306861"/>
    <lineage>
        <taxon>Eukaryota</taxon>
        <taxon>Fungi</taxon>
        <taxon>Dikarya</taxon>
        <taxon>Ascomycota</taxon>
        <taxon>Pezizomycotina</taxon>
        <taxon>Sordariomycetes</taxon>
        <taxon>Hypocreomycetidae</taxon>
        <taxon>Glomerellales</taxon>
        <taxon>Glomerellaceae</taxon>
        <taxon>Colletotrichum</taxon>
        <taxon>Colletotrichum destructivum species complex</taxon>
    </lineage>
</organism>
<feature type="domain" description="BTB" evidence="2">
    <location>
        <begin position="41"/>
        <end position="101"/>
    </location>
</feature>
<feature type="region of interest" description="Disordered" evidence="1">
    <location>
        <begin position="297"/>
        <end position="421"/>
    </location>
</feature>
<dbReference type="InterPro" id="IPR000210">
    <property type="entry name" value="BTB/POZ_dom"/>
</dbReference>
<protein>
    <recommendedName>
        <fullName evidence="2">BTB domain-containing protein</fullName>
    </recommendedName>
</protein>
<dbReference type="STRING" id="1306861.A0A4U6XSI1"/>
<dbReference type="OrthoDB" id="194443at2759"/>
<dbReference type="Proteomes" id="UP000310108">
    <property type="component" value="Unassembled WGS sequence"/>
</dbReference>
<dbReference type="EMBL" id="PJEX01000018">
    <property type="protein sequence ID" value="TKW58822.1"/>
    <property type="molecule type" value="Genomic_DNA"/>
</dbReference>
<dbReference type="Gene3D" id="3.30.710.10">
    <property type="entry name" value="Potassium Channel Kv1.1, Chain A"/>
    <property type="match status" value="1"/>
</dbReference>
<accession>A0A4U6XSI1</accession>